<dbReference type="PANTHER" id="PTHR28596">
    <property type="entry name" value="BBSOME-INTERACTING PROTEIN 1"/>
    <property type="match status" value="1"/>
</dbReference>
<dbReference type="GO" id="GO:0060271">
    <property type="term" value="P:cilium assembly"/>
    <property type="evidence" value="ECO:0007669"/>
    <property type="project" value="InterPro"/>
</dbReference>
<evidence type="ECO:0000313" key="3">
    <source>
        <dbReference type="Proteomes" id="UP000694421"/>
    </source>
</evidence>
<name>A0A8D0C5K2_SALMN</name>
<protein>
    <submittedName>
        <fullName evidence="2">Uncharacterized protein</fullName>
    </submittedName>
</protein>
<evidence type="ECO:0000313" key="2">
    <source>
        <dbReference type="Ensembl" id="ENSSMRP00000014443.1"/>
    </source>
</evidence>
<dbReference type="GeneTree" id="ENSGT00390000009265"/>
<evidence type="ECO:0000256" key="1">
    <source>
        <dbReference type="SAM" id="Coils"/>
    </source>
</evidence>
<keyword evidence="3" id="KW-1185">Reference proteome</keyword>
<reference evidence="2" key="1">
    <citation type="submission" date="2025-08" db="UniProtKB">
        <authorList>
            <consortium name="Ensembl"/>
        </authorList>
    </citation>
    <scope>IDENTIFICATION</scope>
</reference>
<feature type="coiled-coil region" evidence="1">
    <location>
        <begin position="244"/>
        <end position="271"/>
    </location>
</feature>
<dbReference type="GO" id="GO:0034464">
    <property type="term" value="C:BBSome"/>
    <property type="evidence" value="ECO:0007669"/>
    <property type="project" value="InterPro"/>
</dbReference>
<dbReference type="Pfam" id="PF14777">
    <property type="entry name" value="BBIP10"/>
    <property type="match status" value="1"/>
</dbReference>
<accession>A0A8D0C5K2</accession>
<dbReference type="InterPro" id="IPR028233">
    <property type="entry name" value="BBIP10"/>
</dbReference>
<proteinExistence type="predicted"/>
<dbReference type="Proteomes" id="UP000694421">
    <property type="component" value="Unplaced"/>
</dbReference>
<dbReference type="PANTHER" id="PTHR28596:SF1">
    <property type="entry name" value="BBSOME-INTERACTING PROTEIN 1"/>
    <property type="match status" value="1"/>
</dbReference>
<dbReference type="AlphaFoldDB" id="A0A8D0C5K2"/>
<dbReference type="GO" id="GO:0097500">
    <property type="term" value="P:receptor localization to non-motile cilium"/>
    <property type="evidence" value="ECO:0007669"/>
    <property type="project" value="TreeGrafter"/>
</dbReference>
<dbReference type="Ensembl" id="ENSSMRT00000016822.1">
    <property type="protein sequence ID" value="ENSSMRP00000014443.1"/>
    <property type="gene ID" value="ENSSMRG00000011243.1"/>
</dbReference>
<reference evidence="2" key="2">
    <citation type="submission" date="2025-09" db="UniProtKB">
        <authorList>
            <consortium name="Ensembl"/>
        </authorList>
    </citation>
    <scope>IDENTIFICATION</scope>
</reference>
<sequence>PTNTVTKGEKFLCRLQKNTFKSCTKEKILVDAACKINYIHSTSLFLQQLYSVSISASTSRPLSPVRIVLVANSNKENYYSSQLTGLTWRPKGVVNLVDIEASLPYNPHNRLPYEGHQLRVGVGIAFLQIKGRSAHYLHGIFLTVITQSLAANPFRSRKFLQRLPSDGAGAPRGFISSRLLPPGGHPQGGNSVNWRDGWCCQLPISFIRNMSESKFREVLPKQGKLAVEDVTTMVLCKPKLLPLKSVTLEKLEKMQREAQETIRQQELLSQQNSKS</sequence>
<organism evidence="2 3">
    <name type="scientific">Salvator merianae</name>
    <name type="common">Argentine black and white tegu</name>
    <name type="synonym">Tupinambis merianae</name>
    <dbReference type="NCBI Taxonomy" id="96440"/>
    <lineage>
        <taxon>Eukaryota</taxon>
        <taxon>Metazoa</taxon>
        <taxon>Chordata</taxon>
        <taxon>Craniata</taxon>
        <taxon>Vertebrata</taxon>
        <taxon>Euteleostomi</taxon>
        <taxon>Lepidosauria</taxon>
        <taxon>Squamata</taxon>
        <taxon>Bifurcata</taxon>
        <taxon>Unidentata</taxon>
        <taxon>Episquamata</taxon>
        <taxon>Laterata</taxon>
        <taxon>Teiioidea</taxon>
        <taxon>Teiidae</taxon>
        <taxon>Salvator</taxon>
    </lineage>
</organism>
<keyword evidence="1" id="KW-0175">Coiled coil</keyword>